<dbReference type="KEGG" id="dhy:DESAM_23202"/>
<accession>L0RFE7</accession>
<evidence type="ECO:0000313" key="1">
    <source>
        <dbReference type="EMBL" id="CCO25469.1"/>
    </source>
</evidence>
<organism evidence="1 2">
    <name type="scientific">Maridesulfovibrio hydrothermalis AM13 = DSM 14728</name>
    <dbReference type="NCBI Taxonomy" id="1121451"/>
    <lineage>
        <taxon>Bacteria</taxon>
        <taxon>Pseudomonadati</taxon>
        <taxon>Thermodesulfobacteriota</taxon>
        <taxon>Desulfovibrionia</taxon>
        <taxon>Desulfovibrionales</taxon>
        <taxon>Desulfovibrionaceae</taxon>
        <taxon>Maridesulfovibrio</taxon>
    </lineage>
</organism>
<dbReference type="AlphaFoldDB" id="L0RFE7"/>
<evidence type="ECO:0000313" key="2">
    <source>
        <dbReference type="Proteomes" id="UP000010808"/>
    </source>
</evidence>
<reference evidence="1 2" key="1">
    <citation type="submission" date="2012-10" db="EMBL/GenBank/DDBJ databases">
        <authorList>
            <person name="Genoscope - CEA"/>
        </authorList>
    </citation>
    <scope>NUCLEOTIDE SEQUENCE [LARGE SCALE GENOMIC DNA]</scope>
    <source>
        <strain evidence="2">AM13 / DSM 14728</strain>
    </source>
</reference>
<gene>
    <name evidence="1" type="ORF">DESAM_23202</name>
</gene>
<dbReference type="HOGENOM" id="CLU_3198947_0_0_7"/>
<keyword evidence="2" id="KW-1185">Reference proteome</keyword>
<dbReference type="Proteomes" id="UP000010808">
    <property type="component" value="Chromosome"/>
</dbReference>
<protein>
    <submittedName>
        <fullName evidence="1">Uncharacterized protein</fullName>
    </submittedName>
</protein>
<sequence>MLDADGVVSQILVRCRIVSTVIPGVAPILIGMMCRDGICAVSWEM</sequence>
<name>L0RFE7_9BACT</name>
<dbReference type="EMBL" id="FO203522">
    <property type="protein sequence ID" value="CCO25469.1"/>
    <property type="molecule type" value="Genomic_DNA"/>
</dbReference>
<proteinExistence type="predicted"/>